<accession>A0AC61RPK0</accession>
<name>A0AC61RPK0_9FIRM</name>
<dbReference type="Proteomes" id="UP000304953">
    <property type="component" value="Unassembled WGS sequence"/>
</dbReference>
<keyword evidence="2" id="KW-1185">Reference proteome</keyword>
<evidence type="ECO:0000313" key="1">
    <source>
        <dbReference type="EMBL" id="TGY87125.1"/>
    </source>
</evidence>
<keyword evidence="1" id="KW-0067">ATP-binding</keyword>
<dbReference type="EMBL" id="SRYA01000119">
    <property type="protein sequence ID" value="TGY87125.1"/>
    <property type="molecule type" value="Genomic_DNA"/>
</dbReference>
<proteinExistence type="predicted"/>
<evidence type="ECO:0000313" key="2">
    <source>
        <dbReference type="Proteomes" id="UP000304953"/>
    </source>
</evidence>
<comment type="caution">
    <text evidence="1">The sequence shown here is derived from an EMBL/GenBank/DDBJ whole genome shotgun (WGS) entry which is preliminary data.</text>
</comment>
<reference evidence="1" key="1">
    <citation type="submission" date="2019-04" db="EMBL/GenBank/DDBJ databases">
        <title>Microbes associate with the intestines of laboratory mice.</title>
        <authorList>
            <person name="Navarre W."/>
            <person name="Wong E."/>
            <person name="Huang K."/>
            <person name="Tropini C."/>
            <person name="Ng K."/>
            <person name="Yu B."/>
        </authorList>
    </citation>
    <scope>NUCLEOTIDE SEQUENCE</scope>
    <source>
        <strain evidence="1">NM01_1-7b</strain>
    </source>
</reference>
<organism evidence="1 2">
    <name type="scientific">Petralouisia muris</name>
    <dbReference type="NCBI Taxonomy" id="3032872"/>
    <lineage>
        <taxon>Bacteria</taxon>
        <taxon>Bacillati</taxon>
        <taxon>Bacillota</taxon>
        <taxon>Clostridia</taxon>
        <taxon>Lachnospirales</taxon>
        <taxon>Lachnospiraceae</taxon>
        <taxon>Petralouisia</taxon>
    </lineage>
</organism>
<gene>
    <name evidence="1" type="ORF">E5329_26945</name>
</gene>
<keyword evidence="1" id="KW-0547">Nucleotide-binding</keyword>
<protein>
    <submittedName>
        <fullName evidence="1">ABC transporter ATP-binding protein</fullName>
    </submittedName>
</protein>
<sequence>MEECMTEKVIEIRKLCKSVGRQKILHNISFDIMKGEVFGLIGPNGAGKTTLMKILAGLMQGDSGSVKCHVPGKGKIGVLLEFPAAYDWLSGYQNLKILASMYQGVTEADIVDITRLVGLEEDIHKKYRDFSVGMKQRLGIAIALLNQPELLILDEPTNGLDFDGICEMRTLIGQLTGEKYCTVILSSHILDEMDRLCNRVAFIKKGEITGVVDEEVIHSEGLETKYKELVGVGRNDEKNVEKRICQDMEFADESDFTGSASIH</sequence>